<dbReference type="PROSITE" id="PS51819">
    <property type="entry name" value="VOC"/>
    <property type="match status" value="1"/>
</dbReference>
<sequence>MSIASDRRKDVRWKMPSLTDMSKYKLNHYMIRIKDPKESVKFYQFLGMTVVDKLEFPDNKFDLYFLGFDSVKAKSHGKSTFDREGLIELTHNCGTENDPNYRINNGNMEHHTGFTYIYLPDYPDGYWIKLLSEGSNRNASETSSTDVATYCLNHATLRVKDGKKSLEFYQNVLGLSLLKIIGNSADGFNVYLLGYASTHDIANTGGVDRAEGLLGLMWKFGTESQDELQYHNGNDEPQGFGHICISVDKLDAACKRFETMDVPWKKRLTDGRMKNVAFLLDPDGYWIELVQNERFTGKANF</sequence>
<evidence type="ECO:0000259" key="8">
    <source>
        <dbReference type="PROSITE" id="PS51819"/>
    </source>
</evidence>
<dbReference type="GO" id="GO:0046872">
    <property type="term" value="F:metal ion binding"/>
    <property type="evidence" value="ECO:0007669"/>
    <property type="project" value="UniProtKB-KW"/>
</dbReference>
<accession>A0A9P9DWY8</accession>
<keyword evidence="9" id="KW-0223">Dioxygenase</keyword>
<dbReference type="InterPro" id="IPR004360">
    <property type="entry name" value="Glyas_Fos-R_dOase_dom"/>
</dbReference>
<dbReference type="CDD" id="cd07233">
    <property type="entry name" value="GlxI_Zn"/>
    <property type="match status" value="1"/>
</dbReference>
<keyword evidence="9" id="KW-0560">Oxidoreductase</keyword>
<dbReference type="InterPro" id="IPR037523">
    <property type="entry name" value="VOC_core"/>
</dbReference>
<dbReference type="Gene3D" id="3.10.180.10">
    <property type="entry name" value="2,3-Dihydroxybiphenyl 1,2-Dioxygenase, domain 1"/>
    <property type="match status" value="2"/>
</dbReference>
<feature type="domain" description="VOC" evidence="8">
    <location>
        <begin position="151"/>
        <end position="292"/>
    </location>
</feature>
<name>A0A9P9DWY8_9HYPO</name>
<evidence type="ECO:0000256" key="7">
    <source>
        <dbReference type="PIRSR" id="PIRSR604361-3"/>
    </source>
</evidence>
<dbReference type="NCBIfam" id="TIGR00068">
    <property type="entry name" value="glyox_I"/>
    <property type="match status" value="1"/>
</dbReference>
<dbReference type="Proteomes" id="UP000717696">
    <property type="component" value="Unassembled WGS sequence"/>
</dbReference>
<dbReference type="SUPFAM" id="SSF54593">
    <property type="entry name" value="Glyoxalase/Bleomycin resistance protein/Dihydroxybiphenyl dioxygenase"/>
    <property type="match status" value="2"/>
</dbReference>
<evidence type="ECO:0000256" key="4">
    <source>
        <dbReference type="ARBA" id="ARBA00032460"/>
    </source>
</evidence>
<dbReference type="EMBL" id="JAGMUU010000022">
    <property type="protein sequence ID" value="KAH7128010.1"/>
    <property type="molecule type" value="Genomic_DNA"/>
</dbReference>
<protein>
    <recommendedName>
        <fullName evidence="3">Aldoketomutase</fullName>
    </recommendedName>
    <alternativeName>
        <fullName evidence="2">Ketone-aldehyde mutase</fullName>
    </alternativeName>
    <alternativeName>
        <fullName evidence="4">Methylglyoxalase</fullName>
    </alternativeName>
    <alternativeName>
        <fullName evidence="5">S-D-lactoylglutathione methylglyoxal lyase</fullName>
    </alternativeName>
</protein>
<evidence type="ECO:0000256" key="2">
    <source>
        <dbReference type="ARBA" id="ARBA00030291"/>
    </source>
</evidence>
<dbReference type="GO" id="GO:0051213">
    <property type="term" value="F:dioxygenase activity"/>
    <property type="evidence" value="ECO:0007669"/>
    <property type="project" value="UniProtKB-KW"/>
</dbReference>
<organism evidence="9 10">
    <name type="scientific">Dactylonectria estremocensis</name>
    <dbReference type="NCBI Taxonomy" id="1079267"/>
    <lineage>
        <taxon>Eukaryota</taxon>
        <taxon>Fungi</taxon>
        <taxon>Dikarya</taxon>
        <taxon>Ascomycota</taxon>
        <taxon>Pezizomycotina</taxon>
        <taxon>Sordariomycetes</taxon>
        <taxon>Hypocreomycetidae</taxon>
        <taxon>Hypocreales</taxon>
        <taxon>Nectriaceae</taxon>
        <taxon>Dactylonectria</taxon>
    </lineage>
</organism>
<dbReference type="InterPro" id="IPR004361">
    <property type="entry name" value="Glyoxalase_1"/>
</dbReference>
<evidence type="ECO:0000313" key="10">
    <source>
        <dbReference type="Proteomes" id="UP000717696"/>
    </source>
</evidence>
<evidence type="ECO:0000256" key="1">
    <source>
        <dbReference type="ARBA" id="ARBA00022833"/>
    </source>
</evidence>
<keyword evidence="7" id="KW-0479">Metal-binding</keyword>
<dbReference type="OrthoDB" id="16820at2759"/>
<dbReference type="Pfam" id="PF00903">
    <property type="entry name" value="Glyoxalase"/>
    <property type="match status" value="2"/>
</dbReference>
<comment type="cofactor">
    <cofactor evidence="7">
        <name>Zn(2+)</name>
        <dbReference type="ChEBI" id="CHEBI:29105"/>
    </cofactor>
    <text evidence="7">Binds 1 zinc ion per subunit. In the homodimer, two zinc ions are bound between subunits.</text>
</comment>
<evidence type="ECO:0000256" key="5">
    <source>
        <dbReference type="ARBA" id="ARBA00033298"/>
    </source>
</evidence>
<keyword evidence="1 7" id="KW-0862">Zinc</keyword>
<dbReference type="PANTHER" id="PTHR10374:SF30">
    <property type="entry name" value="LACTOYLGLUTATHIONE LYASE"/>
    <property type="match status" value="1"/>
</dbReference>
<feature type="active site" description="Proton donor/acceptor" evidence="6">
    <location>
        <position position="288"/>
    </location>
</feature>
<evidence type="ECO:0000313" key="9">
    <source>
        <dbReference type="EMBL" id="KAH7128010.1"/>
    </source>
</evidence>
<evidence type="ECO:0000256" key="3">
    <source>
        <dbReference type="ARBA" id="ARBA00030892"/>
    </source>
</evidence>
<feature type="binding site" evidence="7">
    <location>
        <position position="242"/>
    </location>
    <ligand>
        <name>Zn(2+)</name>
        <dbReference type="ChEBI" id="CHEBI:29105"/>
        <note>ligand shared between dimeric partners</note>
    </ligand>
</feature>
<reference evidence="9" key="1">
    <citation type="journal article" date="2021" name="Nat. Commun.">
        <title>Genetic determinants of endophytism in the Arabidopsis root mycobiome.</title>
        <authorList>
            <person name="Mesny F."/>
            <person name="Miyauchi S."/>
            <person name="Thiergart T."/>
            <person name="Pickel B."/>
            <person name="Atanasova L."/>
            <person name="Karlsson M."/>
            <person name="Huettel B."/>
            <person name="Barry K.W."/>
            <person name="Haridas S."/>
            <person name="Chen C."/>
            <person name="Bauer D."/>
            <person name="Andreopoulos W."/>
            <person name="Pangilinan J."/>
            <person name="LaButti K."/>
            <person name="Riley R."/>
            <person name="Lipzen A."/>
            <person name="Clum A."/>
            <person name="Drula E."/>
            <person name="Henrissat B."/>
            <person name="Kohler A."/>
            <person name="Grigoriev I.V."/>
            <person name="Martin F.M."/>
            <person name="Hacquard S."/>
        </authorList>
    </citation>
    <scope>NUCLEOTIDE SEQUENCE</scope>
    <source>
        <strain evidence="9">MPI-CAGE-AT-0021</strain>
    </source>
</reference>
<comment type="caution">
    <text evidence="9">The sequence shown here is derived from an EMBL/GenBank/DDBJ whole genome shotgun (WGS) entry which is preliminary data.</text>
</comment>
<feature type="binding site" evidence="7">
    <location>
        <position position="288"/>
    </location>
    <ligand>
        <name>Zn(2+)</name>
        <dbReference type="ChEBI" id="CHEBI:29105"/>
        <note>ligand shared between dimeric partners</note>
    </ligand>
</feature>
<keyword evidence="10" id="KW-1185">Reference proteome</keyword>
<dbReference type="InterPro" id="IPR029068">
    <property type="entry name" value="Glyas_Bleomycin-R_OHBP_Dase"/>
</dbReference>
<dbReference type="AlphaFoldDB" id="A0A9P9DWY8"/>
<proteinExistence type="predicted"/>
<dbReference type="PANTHER" id="PTHR10374">
    <property type="entry name" value="LACTOYLGLUTATHIONE LYASE GLYOXALASE I"/>
    <property type="match status" value="1"/>
</dbReference>
<evidence type="ECO:0000256" key="6">
    <source>
        <dbReference type="PIRSR" id="PIRSR604361-1"/>
    </source>
</evidence>
<gene>
    <name evidence="9" type="ORF">B0J13DRAFT_646149</name>
</gene>
<dbReference type="GO" id="GO:0004462">
    <property type="term" value="F:lactoylglutathione lyase activity"/>
    <property type="evidence" value="ECO:0007669"/>
    <property type="project" value="InterPro"/>
</dbReference>